<gene>
    <name evidence="14" type="ORF">DPV87_01215</name>
</gene>
<proteinExistence type="inferred from homology"/>
<dbReference type="Gene3D" id="1.10.4030.10">
    <property type="entry name" value="Porin chaperone SurA, peptide-binding domain"/>
    <property type="match status" value="1"/>
</dbReference>
<evidence type="ECO:0000259" key="13">
    <source>
        <dbReference type="PROSITE" id="PS50198"/>
    </source>
</evidence>
<evidence type="ECO:0000313" key="15">
    <source>
        <dbReference type="Proteomes" id="UP000253910"/>
    </source>
</evidence>
<keyword evidence="11" id="KW-0697">Rotamase</keyword>
<dbReference type="Pfam" id="PF13624">
    <property type="entry name" value="SurA_N_3"/>
    <property type="match status" value="1"/>
</dbReference>
<dbReference type="RefSeq" id="WP_111314849.1">
    <property type="nucleotide sequence ID" value="NZ_QEPW01000002.1"/>
</dbReference>
<dbReference type="Pfam" id="PF00639">
    <property type="entry name" value="Rotamase"/>
    <property type="match status" value="1"/>
</dbReference>
<dbReference type="SUPFAM" id="SSF54534">
    <property type="entry name" value="FKBP-like"/>
    <property type="match status" value="1"/>
</dbReference>
<dbReference type="SUPFAM" id="SSF109998">
    <property type="entry name" value="Triger factor/SurA peptide-binding domain-like"/>
    <property type="match status" value="1"/>
</dbReference>
<dbReference type="Proteomes" id="UP000253910">
    <property type="component" value="Unassembled WGS sequence"/>
</dbReference>
<protein>
    <recommendedName>
        <fullName evidence="9">Periplasmic chaperone PpiD</fullName>
    </recommendedName>
    <alternativeName>
        <fullName evidence="10">Periplasmic folding chaperone</fullName>
    </alternativeName>
</protein>
<keyword evidence="5 12" id="KW-1133">Transmembrane helix</keyword>
<organism evidence="14 15">
    <name type="scientific">Haemophilus parainfluenzae</name>
    <dbReference type="NCBI Taxonomy" id="729"/>
    <lineage>
        <taxon>Bacteria</taxon>
        <taxon>Pseudomonadati</taxon>
        <taxon>Pseudomonadota</taxon>
        <taxon>Gammaproteobacteria</taxon>
        <taxon>Pasteurellales</taxon>
        <taxon>Pasteurellaceae</taxon>
        <taxon>Haemophilus</taxon>
    </lineage>
</organism>
<name>A0A369Z473_HAEPA</name>
<evidence type="ECO:0000256" key="6">
    <source>
        <dbReference type="ARBA" id="ARBA00023136"/>
    </source>
</evidence>
<dbReference type="PROSITE" id="PS50198">
    <property type="entry name" value="PPIC_PPIASE_2"/>
    <property type="match status" value="1"/>
</dbReference>
<comment type="subcellular location">
    <subcellularLocation>
        <location evidence="1">Cell inner membrane</location>
        <topology evidence="1">Single-pass type II membrane protein</topology>
        <orientation evidence="1">Periplasmic side</orientation>
    </subcellularLocation>
</comment>
<evidence type="ECO:0000256" key="3">
    <source>
        <dbReference type="ARBA" id="ARBA00022519"/>
    </source>
</evidence>
<evidence type="ECO:0000256" key="9">
    <source>
        <dbReference type="ARBA" id="ARBA00040743"/>
    </source>
</evidence>
<dbReference type="GO" id="GO:0003755">
    <property type="term" value="F:peptidyl-prolyl cis-trans isomerase activity"/>
    <property type="evidence" value="ECO:0007669"/>
    <property type="project" value="UniProtKB-KW"/>
</dbReference>
<dbReference type="Gene3D" id="3.10.50.40">
    <property type="match status" value="1"/>
</dbReference>
<accession>A0A369Z473</accession>
<evidence type="ECO:0000256" key="7">
    <source>
        <dbReference type="ARBA" id="ARBA00023186"/>
    </source>
</evidence>
<dbReference type="InterPro" id="IPR023058">
    <property type="entry name" value="PPIase_PpiC_CS"/>
</dbReference>
<dbReference type="NCBIfam" id="NF008054">
    <property type="entry name" value="PRK10788.1"/>
    <property type="match status" value="1"/>
</dbReference>
<keyword evidence="7" id="KW-0143">Chaperone</keyword>
<evidence type="ECO:0000256" key="5">
    <source>
        <dbReference type="ARBA" id="ARBA00022989"/>
    </source>
</evidence>
<evidence type="ECO:0000256" key="4">
    <source>
        <dbReference type="ARBA" id="ARBA00022692"/>
    </source>
</evidence>
<evidence type="ECO:0000256" key="2">
    <source>
        <dbReference type="ARBA" id="ARBA00022475"/>
    </source>
</evidence>
<dbReference type="AlphaFoldDB" id="A0A369Z473"/>
<dbReference type="PANTHER" id="PTHR47529">
    <property type="entry name" value="PEPTIDYL-PROLYL CIS-TRANS ISOMERASE D"/>
    <property type="match status" value="1"/>
</dbReference>
<evidence type="ECO:0000256" key="8">
    <source>
        <dbReference type="ARBA" id="ARBA00038408"/>
    </source>
</evidence>
<keyword evidence="4 12" id="KW-0812">Transmembrane</keyword>
<keyword evidence="2" id="KW-1003">Cell membrane</keyword>
<keyword evidence="11 14" id="KW-0413">Isomerase</keyword>
<dbReference type="InterPro" id="IPR000297">
    <property type="entry name" value="PPIase_PpiC"/>
</dbReference>
<evidence type="ECO:0000256" key="12">
    <source>
        <dbReference type="SAM" id="Phobius"/>
    </source>
</evidence>
<sequence length="625" mass="68803">MLIEKMHGVAHSFIGKAIFALLPVSFLIGGMSGYLYGGNESFAAKVNGETISQQDFLNRYNQEFEARAQQEGESFLAKTDSVEFVTALRQNLIQRLVDQELIRQYAKELKLGVSDDMIKRAIVSDPNLQSNGKFDNTRYQQLLTQNGLTSDTYAAILRNALTLEQMQNGLADSEFVVPAQVKDSAQTFFQKRIARLATLPLADEVAKQKVTEEEIKAYYDANAKSLVQPEQAKVQYIRVSANELGKLQPVTETQIAQYYQENKAQFISQKLAHIQLATEKEADAVYQELQKGADFAELAKAKSVDKLSGAQGGELGWVKDNELPKNFEDAALLLNVGQYSTPVNVDGAYHIILVQDRKERTLDEVKEQIADIVRKNLAGSRFQAVEKAVRAKAAESSDSLAAVAEAAGVKVEETDYFGKNNVPAALNFPNVTSAIFESDIANGGANSEPLTVGENEFVVVRVVDHKAEGLQSLDEAKAMIEQFLKREKADKVLSEKAEQAVKALSADPTKLPAGISFGEPQTFTLVDNKDPVLYEGVFAIAKPQDGKVAYQVARNSKGDVVVVALERVEEPTLNEQELAKFSTQLVRARQGELQGQLMQALREKAQIEINTSFINQDDSEEGAAH</sequence>
<evidence type="ECO:0000256" key="11">
    <source>
        <dbReference type="PROSITE-ProRule" id="PRU00278"/>
    </source>
</evidence>
<evidence type="ECO:0000313" key="14">
    <source>
        <dbReference type="EMBL" id="RDE98420.1"/>
    </source>
</evidence>
<keyword evidence="3" id="KW-0997">Cell inner membrane</keyword>
<evidence type="ECO:0000256" key="10">
    <source>
        <dbReference type="ARBA" id="ARBA00042775"/>
    </source>
</evidence>
<dbReference type="InterPro" id="IPR052029">
    <property type="entry name" value="PpiD_chaperone"/>
</dbReference>
<dbReference type="InterPro" id="IPR046357">
    <property type="entry name" value="PPIase_dom_sf"/>
</dbReference>
<dbReference type="PANTHER" id="PTHR47529:SF1">
    <property type="entry name" value="PERIPLASMIC CHAPERONE PPID"/>
    <property type="match status" value="1"/>
</dbReference>
<comment type="similarity">
    <text evidence="8">Belongs to the PpiD chaperone family.</text>
</comment>
<keyword evidence="6 12" id="KW-0472">Membrane</keyword>
<feature type="domain" description="PpiC" evidence="13">
    <location>
        <begin position="270"/>
        <end position="356"/>
    </location>
</feature>
<comment type="caution">
    <text evidence="14">The sequence shown here is derived from an EMBL/GenBank/DDBJ whole genome shotgun (WGS) entry which is preliminary data.</text>
</comment>
<evidence type="ECO:0000256" key="1">
    <source>
        <dbReference type="ARBA" id="ARBA00004382"/>
    </source>
</evidence>
<dbReference type="PROSITE" id="PS01096">
    <property type="entry name" value="PPIC_PPIASE_1"/>
    <property type="match status" value="1"/>
</dbReference>
<feature type="transmembrane region" description="Helical" evidence="12">
    <location>
        <begin position="12"/>
        <end position="36"/>
    </location>
</feature>
<dbReference type="GO" id="GO:0005886">
    <property type="term" value="C:plasma membrane"/>
    <property type="evidence" value="ECO:0007669"/>
    <property type="project" value="UniProtKB-SubCell"/>
</dbReference>
<dbReference type="EMBL" id="QEPW01000002">
    <property type="protein sequence ID" value="RDE98420.1"/>
    <property type="molecule type" value="Genomic_DNA"/>
</dbReference>
<dbReference type="InterPro" id="IPR027304">
    <property type="entry name" value="Trigger_fact/SurA_dom_sf"/>
</dbReference>
<reference evidence="14 15" key="1">
    <citation type="submission" date="2018-05" db="EMBL/GenBank/DDBJ databases">
        <title>Draft Genome Sequences for a Diverse set of 7 Haemophilus Species.</title>
        <authorList>
            <person name="Nichols M."/>
            <person name="Topaz N."/>
            <person name="Wang X."/>
            <person name="Wang X."/>
            <person name="Boxrud D."/>
        </authorList>
    </citation>
    <scope>NUCLEOTIDE SEQUENCE [LARGE SCALE GENOMIC DNA]</scope>
    <source>
        <strain evidence="14 15">C2008001710</strain>
    </source>
</reference>